<evidence type="ECO:0000313" key="2">
    <source>
        <dbReference type="EMBL" id="KAF2211217.1"/>
    </source>
</evidence>
<feature type="compositionally biased region" description="Basic and acidic residues" evidence="1">
    <location>
        <begin position="254"/>
        <end position="263"/>
    </location>
</feature>
<feature type="compositionally biased region" description="Polar residues" evidence="1">
    <location>
        <begin position="291"/>
        <end position="306"/>
    </location>
</feature>
<evidence type="ECO:0000256" key="1">
    <source>
        <dbReference type="SAM" id="MobiDB-lite"/>
    </source>
</evidence>
<name>A0A6A6FCT7_9PEZI</name>
<keyword evidence="3" id="KW-1185">Reference proteome</keyword>
<protein>
    <submittedName>
        <fullName evidence="2">Uncharacterized protein</fullName>
    </submittedName>
</protein>
<dbReference type="EMBL" id="ML992677">
    <property type="protein sequence ID" value="KAF2211217.1"/>
    <property type="molecule type" value="Genomic_DNA"/>
</dbReference>
<feature type="region of interest" description="Disordered" evidence="1">
    <location>
        <begin position="231"/>
        <end position="306"/>
    </location>
</feature>
<feature type="compositionally biased region" description="Low complexity" evidence="1">
    <location>
        <begin position="134"/>
        <end position="153"/>
    </location>
</feature>
<accession>A0A6A6FCT7</accession>
<feature type="compositionally biased region" description="Low complexity" evidence="1">
    <location>
        <begin position="52"/>
        <end position="74"/>
    </location>
</feature>
<gene>
    <name evidence="2" type="ORF">CERZMDRAFT_98534</name>
</gene>
<feature type="compositionally biased region" description="Low complexity" evidence="1">
    <location>
        <begin position="275"/>
        <end position="290"/>
    </location>
</feature>
<dbReference type="AlphaFoldDB" id="A0A6A6FCT7"/>
<feature type="region of interest" description="Disordered" evidence="1">
    <location>
        <begin position="183"/>
        <end position="205"/>
    </location>
</feature>
<feature type="region of interest" description="Disordered" evidence="1">
    <location>
        <begin position="28"/>
        <end position="159"/>
    </location>
</feature>
<feature type="compositionally biased region" description="Low complexity" evidence="1">
    <location>
        <begin position="88"/>
        <end position="99"/>
    </location>
</feature>
<organism evidence="2 3">
    <name type="scientific">Cercospora zeae-maydis SCOH1-5</name>
    <dbReference type="NCBI Taxonomy" id="717836"/>
    <lineage>
        <taxon>Eukaryota</taxon>
        <taxon>Fungi</taxon>
        <taxon>Dikarya</taxon>
        <taxon>Ascomycota</taxon>
        <taxon>Pezizomycotina</taxon>
        <taxon>Dothideomycetes</taxon>
        <taxon>Dothideomycetidae</taxon>
        <taxon>Mycosphaerellales</taxon>
        <taxon>Mycosphaerellaceae</taxon>
        <taxon>Cercospora</taxon>
    </lineage>
</organism>
<reference evidence="2" key="1">
    <citation type="journal article" date="2020" name="Stud. Mycol.">
        <title>101 Dothideomycetes genomes: a test case for predicting lifestyles and emergence of pathogens.</title>
        <authorList>
            <person name="Haridas S."/>
            <person name="Albert R."/>
            <person name="Binder M."/>
            <person name="Bloem J."/>
            <person name="Labutti K."/>
            <person name="Salamov A."/>
            <person name="Andreopoulos B."/>
            <person name="Baker S."/>
            <person name="Barry K."/>
            <person name="Bills G."/>
            <person name="Bluhm B."/>
            <person name="Cannon C."/>
            <person name="Castanera R."/>
            <person name="Culley D."/>
            <person name="Daum C."/>
            <person name="Ezra D."/>
            <person name="Gonzalez J."/>
            <person name="Henrissat B."/>
            <person name="Kuo A."/>
            <person name="Liang C."/>
            <person name="Lipzen A."/>
            <person name="Lutzoni F."/>
            <person name="Magnuson J."/>
            <person name="Mondo S."/>
            <person name="Nolan M."/>
            <person name="Ohm R."/>
            <person name="Pangilinan J."/>
            <person name="Park H.-J."/>
            <person name="Ramirez L."/>
            <person name="Alfaro M."/>
            <person name="Sun H."/>
            <person name="Tritt A."/>
            <person name="Yoshinaga Y."/>
            <person name="Zwiers L.-H."/>
            <person name="Turgeon B."/>
            <person name="Goodwin S."/>
            <person name="Spatafora J."/>
            <person name="Crous P."/>
            <person name="Grigoriev I."/>
        </authorList>
    </citation>
    <scope>NUCLEOTIDE SEQUENCE</scope>
    <source>
        <strain evidence="2">SCOH1-5</strain>
    </source>
</reference>
<dbReference type="Proteomes" id="UP000799539">
    <property type="component" value="Unassembled WGS sequence"/>
</dbReference>
<sequence length="306" mass="32128">MASELAYNPAHGSVAYAALSHQYPYAALDGAPGVTQGQTSSSAQAFSPGNVSQYQGAASGASGGSMQQNGSSFQFTSAPPAPYSRGLAAQQAFQQQQQQSLRHSASPQPPNANSPVHHPTPRTYPMAAPPLPNTPNSANNSNAAPSPISPQSPGAKSREQQRIDVLFDINVELLQEVNKLQNEGKGGAISPQQVQQAREQGKPDTMASEEYIQCLRRVQANLAYLMPKAQTDPAQQAKAPPGPAHMTAPSHMPQLEDKYKTLRELFPGWQGLDNRSAGLSAGPSASSPRPNTQNGMTAPSAGTPTA</sequence>
<feature type="compositionally biased region" description="Polar residues" evidence="1">
    <location>
        <begin position="35"/>
        <end position="51"/>
    </location>
</feature>
<evidence type="ECO:0000313" key="3">
    <source>
        <dbReference type="Proteomes" id="UP000799539"/>
    </source>
</evidence>
<proteinExistence type="predicted"/>
<dbReference type="OrthoDB" id="2530523at2759"/>